<feature type="non-terminal residue" evidence="1">
    <location>
        <position position="1"/>
    </location>
</feature>
<dbReference type="EMBL" id="BKCJ011882079">
    <property type="protein sequence ID" value="GFD60751.1"/>
    <property type="molecule type" value="Genomic_DNA"/>
</dbReference>
<name>A0A699XUX1_TANCI</name>
<dbReference type="AlphaFoldDB" id="A0A699XUX1"/>
<evidence type="ECO:0000313" key="1">
    <source>
        <dbReference type="EMBL" id="GFD60751.1"/>
    </source>
</evidence>
<protein>
    <submittedName>
        <fullName evidence="1">Uncharacterized protein</fullName>
    </submittedName>
</protein>
<gene>
    <name evidence="1" type="ORF">Tci_932720</name>
</gene>
<sequence>EEEEVADVMVTKVAFLVTRDSFSFSSVPQPSRARVPQIDYG</sequence>
<reference evidence="1" key="1">
    <citation type="journal article" date="2019" name="Sci. Rep.">
        <title>Draft genome of Tanacetum cinerariifolium, the natural source of mosquito coil.</title>
        <authorList>
            <person name="Yamashiro T."/>
            <person name="Shiraishi A."/>
            <person name="Satake H."/>
            <person name="Nakayama K."/>
        </authorList>
    </citation>
    <scope>NUCLEOTIDE SEQUENCE</scope>
</reference>
<comment type="caution">
    <text evidence="1">The sequence shown here is derived from an EMBL/GenBank/DDBJ whole genome shotgun (WGS) entry which is preliminary data.</text>
</comment>
<accession>A0A699XUX1</accession>
<proteinExistence type="predicted"/>
<organism evidence="1">
    <name type="scientific">Tanacetum cinerariifolium</name>
    <name type="common">Dalmatian daisy</name>
    <name type="synonym">Chrysanthemum cinerariifolium</name>
    <dbReference type="NCBI Taxonomy" id="118510"/>
    <lineage>
        <taxon>Eukaryota</taxon>
        <taxon>Viridiplantae</taxon>
        <taxon>Streptophyta</taxon>
        <taxon>Embryophyta</taxon>
        <taxon>Tracheophyta</taxon>
        <taxon>Spermatophyta</taxon>
        <taxon>Magnoliopsida</taxon>
        <taxon>eudicotyledons</taxon>
        <taxon>Gunneridae</taxon>
        <taxon>Pentapetalae</taxon>
        <taxon>asterids</taxon>
        <taxon>campanulids</taxon>
        <taxon>Asterales</taxon>
        <taxon>Asteraceae</taxon>
        <taxon>Asteroideae</taxon>
        <taxon>Anthemideae</taxon>
        <taxon>Anthemidinae</taxon>
        <taxon>Tanacetum</taxon>
    </lineage>
</organism>